<gene>
    <name evidence="2" type="ORF">GBAG_3207</name>
</gene>
<feature type="transmembrane region" description="Helical" evidence="1">
    <location>
        <begin position="42"/>
        <end position="61"/>
    </location>
</feature>
<evidence type="ECO:0000313" key="3">
    <source>
        <dbReference type="Proteomes" id="UP000028653"/>
    </source>
</evidence>
<accession>A0A085G4D3</accession>
<dbReference type="RefSeq" id="WP_034497907.1">
    <property type="nucleotide sequence ID" value="NZ_JMPI01000056.1"/>
</dbReference>
<keyword evidence="1" id="KW-1133">Transmembrane helix</keyword>
<comment type="caution">
    <text evidence="2">The sequence shown here is derived from an EMBL/GenBank/DDBJ whole genome shotgun (WGS) entry which is preliminary data.</text>
</comment>
<keyword evidence="1" id="KW-0472">Membrane</keyword>
<evidence type="ECO:0000256" key="1">
    <source>
        <dbReference type="SAM" id="Phobius"/>
    </source>
</evidence>
<dbReference type="Pfam" id="PF05437">
    <property type="entry name" value="AzlD"/>
    <property type="match status" value="1"/>
</dbReference>
<keyword evidence="1" id="KW-0812">Transmembrane</keyword>
<evidence type="ECO:0000313" key="2">
    <source>
        <dbReference type="EMBL" id="KFC78578.1"/>
    </source>
</evidence>
<feature type="transmembrane region" description="Helical" evidence="1">
    <location>
        <begin position="6"/>
        <end position="22"/>
    </location>
</feature>
<keyword evidence="3" id="KW-1185">Reference proteome</keyword>
<dbReference type="NCBIfam" id="NF007711">
    <property type="entry name" value="PRK10408.1"/>
    <property type="match status" value="1"/>
</dbReference>
<sequence>MSTQVLWLGLLVGFANYMFRYLPLRIRANSTRPAKRGATGVLLDSIGIASICALLVVSSVPEIMHDAQRLVPTLMGFIILGLSFYKTRSIIIPTLLSALGYGLTWKLMMVITV</sequence>
<dbReference type="Proteomes" id="UP000028653">
    <property type="component" value="Unassembled WGS sequence"/>
</dbReference>
<organism evidence="2 3">
    <name type="scientific">Buttiauxella agrestis ATCC 33320</name>
    <dbReference type="NCBI Taxonomy" id="1006004"/>
    <lineage>
        <taxon>Bacteria</taxon>
        <taxon>Pseudomonadati</taxon>
        <taxon>Pseudomonadota</taxon>
        <taxon>Gammaproteobacteria</taxon>
        <taxon>Enterobacterales</taxon>
        <taxon>Enterobacteriaceae</taxon>
        <taxon>Buttiauxella</taxon>
    </lineage>
</organism>
<dbReference type="OrthoDB" id="6475051at2"/>
<feature type="transmembrane region" description="Helical" evidence="1">
    <location>
        <begin position="90"/>
        <end position="111"/>
    </location>
</feature>
<dbReference type="AlphaFoldDB" id="A0A085G4D3"/>
<reference evidence="2 3" key="1">
    <citation type="submission" date="2014-05" db="EMBL/GenBank/DDBJ databases">
        <title>ATOL: Assembling a taxonomically balanced genome-scale reconstruction of the evolutionary history of the Enterobacteriaceae.</title>
        <authorList>
            <person name="Plunkett G.III."/>
            <person name="Neeno-Eckwall E.C."/>
            <person name="Glasner J.D."/>
            <person name="Perna N.T."/>
        </authorList>
    </citation>
    <scope>NUCLEOTIDE SEQUENCE [LARGE SCALE GENOMIC DNA]</scope>
    <source>
        <strain evidence="2 3">ATCC 33320</strain>
    </source>
</reference>
<feature type="transmembrane region" description="Helical" evidence="1">
    <location>
        <begin position="67"/>
        <end position="85"/>
    </location>
</feature>
<proteinExistence type="predicted"/>
<dbReference type="InterPro" id="IPR008407">
    <property type="entry name" value="Brnchd-chn_aa_trnsp_AzlD"/>
</dbReference>
<dbReference type="STRING" id="1006004.GBAG_3207"/>
<protein>
    <submittedName>
        <fullName evidence="2">Branched-chain amino acid transporter</fullName>
    </submittedName>
</protein>
<dbReference type="eggNOG" id="ENOG5032WP6">
    <property type="taxonomic scope" value="Bacteria"/>
</dbReference>
<dbReference type="EMBL" id="JMPI01000056">
    <property type="protein sequence ID" value="KFC78578.1"/>
    <property type="molecule type" value="Genomic_DNA"/>
</dbReference>
<name>A0A085G4D3_9ENTR</name>